<comment type="caution">
    <text evidence="4">The sequence shown here is derived from an EMBL/GenBank/DDBJ whole genome shotgun (WGS) entry which is preliminary data.</text>
</comment>
<keyword evidence="2" id="KW-1133">Transmembrane helix</keyword>
<dbReference type="AlphaFoldDB" id="A0A814Y2D2"/>
<gene>
    <name evidence="4" type="ORF">XAT740_LOCUS24847</name>
</gene>
<name>A0A814Y2D2_ADIRI</name>
<feature type="compositionally biased region" description="Basic residues" evidence="1">
    <location>
        <begin position="522"/>
        <end position="531"/>
    </location>
</feature>
<reference evidence="4" key="1">
    <citation type="submission" date="2021-02" db="EMBL/GenBank/DDBJ databases">
        <authorList>
            <person name="Nowell W R."/>
        </authorList>
    </citation>
    <scope>NUCLEOTIDE SEQUENCE</scope>
</reference>
<dbReference type="EMBL" id="CAJNOR010001943">
    <property type="protein sequence ID" value="CAF1223672.1"/>
    <property type="molecule type" value="Genomic_DNA"/>
</dbReference>
<protein>
    <submittedName>
        <fullName evidence="4">Uncharacterized protein</fullName>
    </submittedName>
</protein>
<feature type="compositionally biased region" description="Polar residues" evidence="1">
    <location>
        <begin position="533"/>
        <end position="542"/>
    </location>
</feature>
<feature type="region of interest" description="Disordered" evidence="1">
    <location>
        <begin position="436"/>
        <end position="570"/>
    </location>
</feature>
<sequence>MLNKCMYVILLIISPRCLSILAFNHSAILSSSKPDVTFHAWTNDTVYVKTEYLDAKKWLFDNYTLAEYDEEWTYCNSSKASEINAMIGEIDDADSYLSLSDVKSVHNGSYIAYDNGNTIQCSMNLRVYHAKLNAADVVLRKISNTCKAYLRINDSVTPLDHEVDRIINSAHLLVNQTNLSTNTTDFEIINSSLSEINSSMSIDVDVQYTLAPNNSVQIKSPPIDIGKLIETPGVVTSGSSNNCTILLQHNRTKNIECVRNISYCFKTNDTSTDCYFSDNIDQFELEYRSNLTSINLEIQYDIIYGKQTFNLNIVKCLDEPTTVLTSTIQTSVPTQMTSSKSYTSEYSTSESSTIYSDSTYFTVSTDFPTDSTISSSSTTPVTIPPPDKKRNSLSGCEIAWIVVGSVVGAAALIGGIGFCVWKTKSASSFVPDMQMVDRSSTQVPKSEFQSRDRRQSTTSSLSSTSSSEPSERPRLNNNHHLRHISPPPQPSNRSAMSSRNEERQSTRPVDPPTTISYEIDKQKRRQNRRRGASPNNDLQVHSTRSHSPHPIQQHEVTHGRRRPLPPISYY</sequence>
<evidence type="ECO:0000256" key="1">
    <source>
        <dbReference type="SAM" id="MobiDB-lite"/>
    </source>
</evidence>
<keyword evidence="2" id="KW-0472">Membrane</keyword>
<feature type="signal peptide" evidence="3">
    <location>
        <begin position="1"/>
        <end position="19"/>
    </location>
</feature>
<keyword evidence="3" id="KW-0732">Signal</keyword>
<feature type="region of interest" description="Disordered" evidence="1">
    <location>
        <begin position="371"/>
        <end position="391"/>
    </location>
</feature>
<evidence type="ECO:0000256" key="3">
    <source>
        <dbReference type="SAM" id="SignalP"/>
    </source>
</evidence>
<evidence type="ECO:0000313" key="5">
    <source>
        <dbReference type="Proteomes" id="UP000663828"/>
    </source>
</evidence>
<feature type="chain" id="PRO_5032521832" evidence="3">
    <location>
        <begin position="20"/>
        <end position="570"/>
    </location>
</feature>
<feature type="compositionally biased region" description="Low complexity" evidence="1">
    <location>
        <begin position="456"/>
        <end position="468"/>
    </location>
</feature>
<keyword evidence="5" id="KW-1185">Reference proteome</keyword>
<feature type="transmembrane region" description="Helical" evidence="2">
    <location>
        <begin position="398"/>
        <end position="421"/>
    </location>
</feature>
<keyword evidence="2" id="KW-0812">Transmembrane</keyword>
<feature type="compositionally biased region" description="Low complexity" evidence="1">
    <location>
        <begin position="371"/>
        <end position="381"/>
    </location>
</feature>
<dbReference type="Proteomes" id="UP000663828">
    <property type="component" value="Unassembled WGS sequence"/>
</dbReference>
<accession>A0A814Y2D2</accession>
<proteinExistence type="predicted"/>
<organism evidence="4 5">
    <name type="scientific">Adineta ricciae</name>
    <name type="common">Rotifer</name>
    <dbReference type="NCBI Taxonomy" id="249248"/>
    <lineage>
        <taxon>Eukaryota</taxon>
        <taxon>Metazoa</taxon>
        <taxon>Spiralia</taxon>
        <taxon>Gnathifera</taxon>
        <taxon>Rotifera</taxon>
        <taxon>Eurotatoria</taxon>
        <taxon>Bdelloidea</taxon>
        <taxon>Adinetida</taxon>
        <taxon>Adinetidae</taxon>
        <taxon>Adineta</taxon>
    </lineage>
</organism>
<evidence type="ECO:0000256" key="2">
    <source>
        <dbReference type="SAM" id="Phobius"/>
    </source>
</evidence>
<evidence type="ECO:0000313" key="4">
    <source>
        <dbReference type="EMBL" id="CAF1223672.1"/>
    </source>
</evidence>